<name>A0ACC6RE93_9BURK</name>
<keyword evidence="2" id="KW-1185">Reference proteome</keyword>
<comment type="caution">
    <text evidence="1">The sequence shown here is derived from an EMBL/GenBank/DDBJ whole genome shotgun (WGS) entry which is preliminary data.</text>
</comment>
<proteinExistence type="predicted"/>
<organism evidence="1 2">
    <name type="scientific">Paraburkholderia unamae</name>
    <dbReference type="NCBI Taxonomy" id="219649"/>
    <lineage>
        <taxon>Bacteria</taxon>
        <taxon>Pseudomonadati</taxon>
        <taxon>Pseudomonadota</taxon>
        <taxon>Betaproteobacteria</taxon>
        <taxon>Burkholderiales</taxon>
        <taxon>Burkholderiaceae</taxon>
        <taxon>Paraburkholderia</taxon>
    </lineage>
</organism>
<accession>A0ACC6RE93</accession>
<evidence type="ECO:0000313" key="2">
    <source>
        <dbReference type="Proteomes" id="UP001392318"/>
    </source>
</evidence>
<sequence>MTFDGESKFYFAKGDTINEESQTGIGVFVLTVQNTDLQELTTAAKTLCETDIQGGGPETYDPPATYRVACLEDGKVVNRRGSIRKIPEKFNREIFDAPFRLSEEAWKHGAKLIKLDFTTESVEHKNGSYIISVRFINSGNRWIRFKTPDHWPGDSRSGGLAVAPFSEFGKMQARDDWGFNLAGRKILNKNEFPDGEILLNPGDSRTLKIESIPDNKIQKGEYDLSGVAYLNIQYDGYGWGLSTHVDFCPIKTRISIDRDYPATPQEREQWEAQHRQDMSWQPVKPGETFAEDGLYRAVQKSSGMPIHSLQLRPFKAGDAAPTDTMKMFTESASGAELNRPVQWLWAGSAPTPVKPWSPDLIEGTEHTCDSGAVCPRSGRWLARTATRDWQYSYDLARIVTRSRGERMPADDGTTWEWLGL</sequence>
<gene>
    <name evidence="1" type="ORF">VSR83_07430</name>
</gene>
<dbReference type="EMBL" id="JAYMRU010000004">
    <property type="protein sequence ID" value="MEM5399919.1"/>
    <property type="molecule type" value="Genomic_DNA"/>
</dbReference>
<protein>
    <submittedName>
        <fullName evidence="1">Uncharacterized protein</fullName>
    </submittedName>
</protein>
<reference evidence="1" key="1">
    <citation type="submission" date="2024-01" db="EMBL/GenBank/DDBJ databases">
        <title>The diversity of rhizobia nodulating Mimosa spp. in eleven states of Brazil covering several biomes is determined by host plant, location, and edaphic factors.</title>
        <authorList>
            <person name="Rouws L."/>
            <person name="Barauna A."/>
            <person name="Beukes C."/>
            <person name="De Faria S.M."/>
            <person name="Gross E."/>
            <person name="Dos Reis Junior F.B."/>
            <person name="Simon M."/>
            <person name="Maluk M."/>
            <person name="Odee D.W."/>
            <person name="Kenicer G."/>
            <person name="Young J.P.W."/>
            <person name="Reis V.M."/>
            <person name="Zilli J."/>
            <person name="James E.K."/>
        </authorList>
    </citation>
    <scope>NUCLEOTIDE SEQUENCE</scope>
    <source>
        <strain evidence="1">JPY452</strain>
    </source>
</reference>
<dbReference type="Proteomes" id="UP001392318">
    <property type="component" value="Unassembled WGS sequence"/>
</dbReference>
<evidence type="ECO:0000313" key="1">
    <source>
        <dbReference type="EMBL" id="MEM5399919.1"/>
    </source>
</evidence>